<keyword evidence="3" id="KW-0378">Hydrolase</keyword>
<dbReference type="Gene3D" id="3.60.15.10">
    <property type="entry name" value="Ribonuclease Z/Hydroxyacylglutathione hydrolase-like"/>
    <property type="match status" value="1"/>
</dbReference>
<protein>
    <submittedName>
        <fullName evidence="3">Subclass B3 metallo-beta-lactamase</fullName>
        <ecNumber evidence="3">3.5.2.6</ecNumber>
    </submittedName>
</protein>
<dbReference type="Proteomes" id="UP001595615">
    <property type="component" value="Unassembled WGS sequence"/>
</dbReference>
<comment type="caution">
    <text evidence="3">The sequence shown here is derived from an EMBL/GenBank/DDBJ whole genome shotgun (WGS) entry which is preliminary data.</text>
</comment>
<reference evidence="4" key="1">
    <citation type="journal article" date="2019" name="Int. J. Syst. Evol. Microbiol.">
        <title>The Global Catalogue of Microorganisms (GCM) 10K type strain sequencing project: providing services to taxonomists for standard genome sequencing and annotation.</title>
        <authorList>
            <consortium name="The Broad Institute Genomics Platform"/>
            <consortium name="The Broad Institute Genome Sequencing Center for Infectious Disease"/>
            <person name="Wu L."/>
            <person name="Ma J."/>
        </authorList>
    </citation>
    <scope>NUCLEOTIDE SEQUENCE [LARGE SCALE GENOMIC DNA]</scope>
    <source>
        <strain evidence="4">KCTC 42644</strain>
    </source>
</reference>
<dbReference type="SMART" id="SM00849">
    <property type="entry name" value="Lactamase_B"/>
    <property type="match status" value="1"/>
</dbReference>
<dbReference type="NCBIfam" id="NF012229">
    <property type="entry name" value="bla_class_B_core"/>
    <property type="match status" value="1"/>
</dbReference>
<dbReference type="RefSeq" id="WP_380862638.1">
    <property type="nucleotide sequence ID" value="NZ_JBHRXV010000011.1"/>
</dbReference>
<accession>A0ABV7XEB2</accession>
<dbReference type="SUPFAM" id="SSF56281">
    <property type="entry name" value="Metallo-hydrolase/oxidoreductase"/>
    <property type="match status" value="1"/>
</dbReference>
<dbReference type="NCBIfam" id="NF033105">
    <property type="entry name" value="bla_subclass_B3"/>
    <property type="match status" value="1"/>
</dbReference>
<dbReference type="PANTHER" id="PTHR42951">
    <property type="entry name" value="METALLO-BETA-LACTAMASE DOMAIN-CONTAINING"/>
    <property type="match status" value="1"/>
</dbReference>
<feature type="signal peptide" evidence="1">
    <location>
        <begin position="1"/>
        <end position="19"/>
    </location>
</feature>
<keyword evidence="4" id="KW-1185">Reference proteome</keyword>
<dbReference type="Pfam" id="PF00753">
    <property type="entry name" value="Lactamase_B"/>
    <property type="match status" value="1"/>
</dbReference>
<dbReference type="GO" id="GO:0008800">
    <property type="term" value="F:beta-lactamase activity"/>
    <property type="evidence" value="ECO:0007669"/>
    <property type="project" value="UniProtKB-EC"/>
</dbReference>
<dbReference type="InterPro" id="IPR050855">
    <property type="entry name" value="NDM-1-like"/>
</dbReference>
<keyword evidence="1" id="KW-0732">Signal</keyword>
<evidence type="ECO:0000259" key="2">
    <source>
        <dbReference type="SMART" id="SM00849"/>
    </source>
</evidence>
<dbReference type="InterPro" id="IPR036866">
    <property type="entry name" value="RibonucZ/Hydroxyglut_hydro"/>
</dbReference>
<sequence>MKRIGAALALTMLAAAAPADDPLLRPIAPDFAKQWLTPQPPVKVFGNTYLVGFGGMNVALIKTKTGLILIDGALPQAVPAIEDNIVKLGFRLKDVELILSTEPHYDHAGGLAALTRDTGGLVVASKPAGAVLKRGRNGPDDPQMADLLPFPPVERLRMVRDGEKVRLGDVIVTAVATPGHTAGSMSWTWKSCEGERCVDMVFGASLNPVSAEGYRFSDPANAAVVTAFRYSFARLRELPCDMLISAHPVHSGGVEKMARLIEGASPNPFLDPGACSAYADKYARLLDERLAREAR</sequence>
<evidence type="ECO:0000256" key="1">
    <source>
        <dbReference type="SAM" id="SignalP"/>
    </source>
</evidence>
<dbReference type="CDD" id="cd16290">
    <property type="entry name" value="AIM-1_SMB-1-like_MBL-B3"/>
    <property type="match status" value="1"/>
</dbReference>
<organism evidence="3 4">
    <name type="scientific">Sphingoaurantiacus capsulatus</name>
    <dbReference type="NCBI Taxonomy" id="1771310"/>
    <lineage>
        <taxon>Bacteria</taxon>
        <taxon>Pseudomonadati</taxon>
        <taxon>Pseudomonadota</taxon>
        <taxon>Alphaproteobacteria</taxon>
        <taxon>Sphingomonadales</taxon>
        <taxon>Sphingosinicellaceae</taxon>
        <taxon>Sphingoaurantiacus</taxon>
    </lineage>
</organism>
<name>A0ABV7XEB2_9SPHN</name>
<evidence type="ECO:0000313" key="3">
    <source>
        <dbReference type="EMBL" id="MFC3713795.1"/>
    </source>
</evidence>
<dbReference type="EC" id="3.5.2.6" evidence="3"/>
<feature type="domain" description="Metallo-beta-lactamase" evidence="2">
    <location>
        <begin position="55"/>
        <end position="247"/>
    </location>
</feature>
<gene>
    <name evidence="3" type="primary">bla</name>
    <name evidence="3" type="ORF">ACFOMD_14555</name>
</gene>
<dbReference type="PANTHER" id="PTHR42951:SF17">
    <property type="entry name" value="METALLO-BETA-LACTAMASE DOMAIN-CONTAINING PROTEIN"/>
    <property type="match status" value="1"/>
</dbReference>
<dbReference type="InterPro" id="IPR001279">
    <property type="entry name" value="Metallo-B-lactamas"/>
</dbReference>
<evidence type="ECO:0000313" key="4">
    <source>
        <dbReference type="Proteomes" id="UP001595615"/>
    </source>
</evidence>
<feature type="chain" id="PRO_5046202070" evidence="1">
    <location>
        <begin position="20"/>
        <end position="295"/>
    </location>
</feature>
<proteinExistence type="predicted"/>
<dbReference type="EMBL" id="JBHRXV010000011">
    <property type="protein sequence ID" value="MFC3713795.1"/>
    <property type="molecule type" value="Genomic_DNA"/>
</dbReference>